<accession>A0A8S5SA26</accession>
<name>A0A8S5SA26_9CAUD</name>
<sequence length="122" mass="13677">MIVGFTVTDYKGHEKIAVEFIRKYCILSSPDIAQNIVNAGPGVNIYSDSLTAALVQGQPFLSTLIETRSGRSMVVSTVNFTVELTYNGRIKRLLPTEYFYIAPTEKGQFDYYKELGLIKIID</sequence>
<proteinExistence type="predicted"/>
<protein>
    <submittedName>
        <fullName evidence="1">Uncharacterized protein</fullName>
    </submittedName>
</protein>
<reference evidence="1" key="1">
    <citation type="journal article" date="2021" name="Proc. Natl. Acad. Sci. U.S.A.">
        <title>A Catalog of Tens of Thousands of Viruses from Human Metagenomes Reveals Hidden Associations with Chronic Diseases.</title>
        <authorList>
            <person name="Tisza M.J."/>
            <person name="Buck C.B."/>
        </authorList>
    </citation>
    <scope>NUCLEOTIDE SEQUENCE</scope>
    <source>
        <strain evidence="1">CtByu2</strain>
    </source>
</reference>
<evidence type="ECO:0000313" key="1">
    <source>
        <dbReference type="EMBL" id="DAF47675.1"/>
    </source>
</evidence>
<organism evidence="1">
    <name type="scientific">Myoviridae sp. ctByu2</name>
    <dbReference type="NCBI Taxonomy" id="2827668"/>
    <lineage>
        <taxon>Viruses</taxon>
        <taxon>Duplodnaviria</taxon>
        <taxon>Heunggongvirae</taxon>
        <taxon>Uroviricota</taxon>
        <taxon>Caudoviricetes</taxon>
    </lineage>
</organism>
<dbReference type="EMBL" id="BK032557">
    <property type="protein sequence ID" value="DAF47675.1"/>
    <property type="molecule type" value="Genomic_DNA"/>
</dbReference>